<comment type="caution">
    <text evidence="1">The sequence shown here is derived from an EMBL/GenBank/DDBJ whole genome shotgun (WGS) entry which is preliminary data.</text>
</comment>
<organism evidence="1 2">
    <name type="scientific">Xenotaenia resolanae</name>
    <dbReference type="NCBI Taxonomy" id="208358"/>
    <lineage>
        <taxon>Eukaryota</taxon>
        <taxon>Metazoa</taxon>
        <taxon>Chordata</taxon>
        <taxon>Craniata</taxon>
        <taxon>Vertebrata</taxon>
        <taxon>Euteleostomi</taxon>
        <taxon>Actinopterygii</taxon>
        <taxon>Neopterygii</taxon>
        <taxon>Teleostei</taxon>
        <taxon>Neoteleostei</taxon>
        <taxon>Acanthomorphata</taxon>
        <taxon>Ovalentaria</taxon>
        <taxon>Atherinomorphae</taxon>
        <taxon>Cyprinodontiformes</taxon>
        <taxon>Goodeidae</taxon>
        <taxon>Xenotaenia</taxon>
    </lineage>
</organism>
<reference evidence="1 2" key="1">
    <citation type="submission" date="2021-06" db="EMBL/GenBank/DDBJ databases">
        <authorList>
            <person name="Palmer J.M."/>
        </authorList>
    </citation>
    <scope>NUCLEOTIDE SEQUENCE [LARGE SCALE GENOMIC DNA]</scope>
    <source>
        <strain evidence="1 2">XR_2019</strain>
        <tissue evidence="1">Muscle</tissue>
    </source>
</reference>
<evidence type="ECO:0000313" key="2">
    <source>
        <dbReference type="Proteomes" id="UP001444071"/>
    </source>
</evidence>
<sequence>MIHSNMNIRTMTKVLKETVCHLVSTLRIKFVILLKTRTSADTSPLSLSITRAFSYSCSWSCYLGKNGRPRQVKVLSGSTPLEVNWTKPGGSSRMMEFIQDW</sequence>
<proteinExistence type="predicted"/>
<dbReference type="Proteomes" id="UP001444071">
    <property type="component" value="Unassembled WGS sequence"/>
</dbReference>
<dbReference type="EMBL" id="JAHRIM010024353">
    <property type="protein sequence ID" value="MEQ2263843.1"/>
    <property type="molecule type" value="Genomic_DNA"/>
</dbReference>
<keyword evidence="2" id="KW-1185">Reference proteome</keyword>
<accession>A0ABV0W4D8</accession>
<evidence type="ECO:0000313" key="1">
    <source>
        <dbReference type="EMBL" id="MEQ2263843.1"/>
    </source>
</evidence>
<name>A0ABV0W4D8_9TELE</name>
<gene>
    <name evidence="1" type="ORF">XENORESO_013515</name>
</gene>
<protein>
    <submittedName>
        <fullName evidence="1">Uncharacterized protein</fullName>
    </submittedName>
</protein>